<protein>
    <recommendedName>
        <fullName evidence="2">A-kinase anchor protein 7-like phosphoesterase domain-containing protein</fullName>
    </recommendedName>
</protein>
<dbReference type="PANTHER" id="PTHR13360:SF1">
    <property type="entry name" value="ACTIVATING SIGNAL COINTEGRATOR 1 COMPLEX SUBUNIT 1"/>
    <property type="match status" value="1"/>
</dbReference>
<sequence length="350" mass="37847">MNLGLYGNDVYCQGSSPNESSANDGINVDLKSLPEQYQIMARHKGPRKPSAPRKPPLTHFLCLPLVTSGSKPQLEAALQTFKDDVCSSDLDVENAGREDQESVPPAVHPKAIRPVGALHCTLGVMSLDRNKLAEAIEYLQNLDISTLLSEAMSKPATLEEEPAAAANASGLSSTLERPISPPKIERSTKPLEVRLKGLKSMHDPEKTSILYSAPSDDTGRLLPFCLRVQQLFKEKDFLVEADRELKLHATIVNTIYAKGRKRPSKEPQGGSSAAGAGQHDGQAQGHGSHANASLKIDATAILEKYMNFVWAEHVVLDRVAICEMGAKKMDSSGNVVDEAYTEVASISLLS</sequence>
<dbReference type="GO" id="GO:0006307">
    <property type="term" value="P:DNA alkylation repair"/>
    <property type="evidence" value="ECO:0007669"/>
    <property type="project" value="InterPro"/>
</dbReference>
<feature type="domain" description="A-kinase anchor protein 7-like phosphoesterase" evidence="2">
    <location>
        <begin position="58"/>
        <end position="330"/>
    </location>
</feature>
<name>A0AAJ0LV78_9PEZI</name>
<evidence type="ECO:0000259" key="2">
    <source>
        <dbReference type="Pfam" id="PF10469"/>
    </source>
</evidence>
<proteinExistence type="predicted"/>
<dbReference type="PANTHER" id="PTHR13360">
    <property type="entry name" value="ACTIVATING SIGNAL COINTEGRATOR 1 COMPLEX SUBUNIT 1"/>
    <property type="match status" value="1"/>
</dbReference>
<accession>A0AAJ0LV78</accession>
<dbReference type="InterPro" id="IPR009210">
    <property type="entry name" value="ASCC1"/>
</dbReference>
<feature type="compositionally biased region" description="Low complexity" evidence="1">
    <location>
        <begin position="268"/>
        <end position="289"/>
    </location>
</feature>
<feature type="region of interest" description="Disordered" evidence="1">
    <location>
        <begin position="158"/>
        <end position="190"/>
    </location>
</feature>
<dbReference type="GO" id="GO:0006355">
    <property type="term" value="P:regulation of DNA-templated transcription"/>
    <property type="evidence" value="ECO:0007669"/>
    <property type="project" value="TreeGrafter"/>
</dbReference>
<comment type="caution">
    <text evidence="3">The sequence shown here is derived from an EMBL/GenBank/DDBJ whole genome shotgun (WGS) entry which is preliminary data.</text>
</comment>
<feature type="region of interest" description="Disordered" evidence="1">
    <location>
        <begin position="258"/>
        <end position="289"/>
    </location>
</feature>
<dbReference type="AlphaFoldDB" id="A0AAJ0LV78"/>
<keyword evidence="4" id="KW-1185">Reference proteome</keyword>
<evidence type="ECO:0000313" key="4">
    <source>
        <dbReference type="Proteomes" id="UP001271007"/>
    </source>
</evidence>
<dbReference type="InterPro" id="IPR019510">
    <property type="entry name" value="AKAP7-like_phosphoesterase"/>
</dbReference>
<feature type="compositionally biased region" description="Low complexity" evidence="1">
    <location>
        <begin position="163"/>
        <end position="175"/>
    </location>
</feature>
<dbReference type="Proteomes" id="UP001271007">
    <property type="component" value="Unassembled WGS sequence"/>
</dbReference>
<dbReference type="EMBL" id="JAWDJX010000005">
    <property type="protein sequence ID" value="KAK3056575.1"/>
    <property type="molecule type" value="Genomic_DNA"/>
</dbReference>
<dbReference type="GO" id="GO:0005634">
    <property type="term" value="C:nucleus"/>
    <property type="evidence" value="ECO:0007669"/>
    <property type="project" value="TreeGrafter"/>
</dbReference>
<organism evidence="3 4">
    <name type="scientific">Extremus antarcticus</name>
    <dbReference type="NCBI Taxonomy" id="702011"/>
    <lineage>
        <taxon>Eukaryota</taxon>
        <taxon>Fungi</taxon>
        <taxon>Dikarya</taxon>
        <taxon>Ascomycota</taxon>
        <taxon>Pezizomycotina</taxon>
        <taxon>Dothideomycetes</taxon>
        <taxon>Dothideomycetidae</taxon>
        <taxon>Mycosphaerellales</taxon>
        <taxon>Extremaceae</taxon>
        <taxon>Extremus</taxon>
    </lineage>
</organism>
<evidence type="ECO:0000256" key="1">
    <source>
        <dbReference type="SAM" id="MobiDB-lite"/>
    </source>
</evidence>
<dbReference type="Pfam" id="PF10469">
    <property type="entry name" value="AKAP7_NLS"/>
    <property type="match status" value="1"/>
</dbReference>
<evidence type="ECO:0000313" key="3">
    <source>
        <dbReference type="EMBL" id="KAK3056575.1"/>
    </source>
</evidence>
<dbReference type="Gene3D" id="3.90.1140.10">
    <property type="entry name" value="Cyclic phosphodiesterase"/>
    <property type="match status" value="1"/>
</dbReference>
<reference evidence="3" key="1">
    <citation type="submission" date="2023-04" db="EMBL/GenBank/DDBJ databases">
        <title>Black Yeasts Isolated from many extreme environments.</title>
        <authorList>
            <person name="Coleine C."/>
            <person name="Stajich J.E."/>
            <person name="Selbmann L."/>
        </authorList>
    </citation>
    <scope>NUCLEOTIDE SEQUENCE</scope>
    <source>
        <strain evidence="3">CCFEE 5312</strain>
    </source>
</reference>
<gene>
    <name evidence="3" type="ORF">LTR09_002368</name>
</gene>